<reference evidence="2" key="1">
    <citation type="journal article" date="2019" name="bioRxiv">
        <title>The Genome of the Zebra Mussel, Dreissena polymorpha: A Resource for Invasive Species Research.</title>
        <authorList>
            <person name="McCartney M.A."/>
            <person name="Auch B."/>
            <person name="Kono T."/>
            <person name="Mallez S."/>
            <person name="Zhang Y."/>
            <person name="Obille A."/>
            <person name="Becker A."/>
            <person name="Abrahante J.E."/>
            <person name="Garbe J."/>
            <person name="Badalamenti J.P."/>
            <person name="Herman A."/>
            <person name="Mangelson H."/>
            <person name="Liachko I."/>
            <person name="Sullivan S."/>
            <person name="Sone E.D."/>
            <person name="Koren S."/>
            <person name="Silverstein K.A.T."/>
            <person name="Beckman K.B."/>
            <person name="Gohl D.M."/>
        </authorList>
    </citation>
    <scope>NUCLEOTIDE SEQUENCE</scope>
    <source>
        <strain evidence="2">Duluth1</strain>
        <tissue evidence="2">Whole animal</tissue>
    </source>
</reference>
<accession>A0A9D4M6K4</accession>
<evidence type="ECO:0000313" key="3">
    <source>
        <dbReference type="Proteomes" id="UP000828390"/>
    </source>
</evidence>
<keyword evidence="3" id="KW-1185">Reference proteome</keyword>
<dbReference type="EMBL" id="JAIWYP010000002">
    <property type="protein sequence ID" value="KAH3871715.1"/>
    <property type="molecule type" value="Genomic_DNA"/>
</dbReference>
<reference evidence="2" key="2">
    <citation type="submission" date="2020-11" db="EMBL/GenBank/DDBJ databases">
        <authorList>
            <person name="McCartney M.A."/>
            <person name="Auch B."/>
            <person name="Kono T."/>
            <person name="Mallez S."/>
            <person name="Becker A."/>
            <person name="Gohl D.M."/>
            <person name="Silverstein K.A.T."/>
            <person name="Koren S."/>
            <person name="Bechman K.B."/>
            <person name="Herman A."/>
            <person name="Abrahante J.E."/>
            <person name="Garbe J."/>
        </authorList>
    </citation>
    <scope>NUCLEOTIDE SEQUENCE</scope>
    <source>
        <strain evidence="2">Duluth1</strain>
        <tissue evidence="2">Whole animal</tissue>
    </source>
</reference>
<organism evidence="2 3">
    <name type="scientific">Dreissena polymorpha</name>
    <name type="common">Zebra mussel</name>
    <name type="synonym">Mytilus polymorpha</name>
    <dbReference type="NCBI Taxonomy" id="45954"/>
    <lineage>
        <taxon>Eukaryota</taxon>
        <taxon>Metazoa</taxon>
        <taxon>Spiralia</taxon>
        <taxon>Lophotrochozoa</taxon>
        <taxon>Mollusca</taxon>
        <taxon>Bivalvia</taxon>
        <taxon>Autobranchia</taxon>
        <taxon>Heteroconchia</taxon>
        <taxon>Euheterodonta</taxon>
        <taxon>Imparidentia</taxon>
        <taxon>Neoheterodontei</taxon>
        <taxon>Myida</taxon>
        <taxon>Dreissenoidea</taxon>
        <taxon>Dreissenidae</taxon>
        <taxon>Dreissena</taxon>
    </lineage>
</organism>
<name>A0A9D4M6K4_DREPO</name>
<comment type="caution">
    <text evidence="2">The sequence shown here is derived from an EMBL/GenBank/DDBJ whole genome shotgun (WGS) entry which is preliminary data.</text>
</comment>
<dbReference type="Proteomes" id="UP000828390">
    <property type="component" value="Unassembled WGS sequence"/>
</dbReference>
<proteinExistence type="predicted"/>
<feature type="compositionally biased region" description="Low complexity" evidence="1">
    <location>
        <begin position="14"/>
        <end position="25"/>
    </location>
</feature>
<protein>
    <submittedName>
        <fullName evidence="2">Uncharacterized protein</fullName>
    </submittedName>
</protein>
<sequence length="51" mass="5455">MTSTTIQPIPDRTSPGSPRAAPSAAHQGGGGKCAEQSSPCQKQHHYWYLEC</sequence>
<gene>
    <name evidence="2" type="ORF">DPMN_034926</name>
</gene>
<feature type="region of interest" description="Disordered" evidence="1">
    <location>
        <begin position="1"/>
        <end position="43"/>
    </location>
</feature>
<dbReference type="AlphaFoldDB" id="A0A9D4M6K4"/>
<evidence type="ECO:0000313" key="2">
    <source>
        <dbReference type="EMBL" id="KAH3871715.1"/>
    </source>
</evidence>
<evidence type="ECO:0000256" key="1">
    <source>
        <dbReference type="SAM" id="MobiDB-lite"/>
    </source>
</evidence>